<feature type="transmembrane region" description="Helical" evidence="1">
    <location>
        <begin position="71"/>
        <end position="94"/>
    </location>
</feature>
<keyword evidence="3" id="KW-1185">Reference proteome</keyword>
<evidence type="ECO:0000256" key="1">
    <source>
        <dbReference type="SAM" id="Phobius"/>
    </source>
</evidence>
<proteinExistence type="predicted"/>
<accession>A0A5B7GJ20</accession>
<protein>
    <submittedName>
        <fullName evidence="2">Uncharacterized protein</fullName>
    </submittedName>
</protein>
<keyword evidence="1" id="KW-0472">Membrane</keyword>
<sequence length="103" mass="11674">MKKIIITRKEVLQHQAYHYTVRLEYKSHANPGTGQVAAVRAALVRRRRGEEARQRQVCVAEAAPQLISSAVWLLSNASVLFYSLLSFIDLAFTLHEKNVPLDN</sequence>
<dbReference type="AlphaFoldDB" id="A0A5B7GJ20"/>
<gene>
    <name evidence="2" type="ORF">E2C01_051559</name>
</gene>
<name>A0A5B7GJ20_PORTR</name>
<dbReference type="Proteomes" id="UP000324222">
    <property type="component" value="Unassembled WGS sequence"/>
</dbReference>
<dbReference type="EMBL" id="VSRR010014903">
    <property type="protein sequence ID" value="MPC57576.1"/>
    <property type="molecule type" value="Genomic_DNA"/>
</dbReference>
<reference evidence="2 3" key="1">
    <citation type="submission" date="2019-05" db="EMBL/GenBank/DDBJ databases">
        <title>Another draft genome of Portunus trituberculatus and its Hox gene families provides insights of decapod evolution.</title>
        <authorList>
            <person name="Jeong J.-H."/>
            <person name="Song I."/>
            <person name="Kim S."/>
            <person name="Choi T."/>
            <person name="Kim D."/>
            <person name="Ryu S."/>
            <person name="Kim W."/>
        </authorList>
    </citation>
    <scope>NUCLEOTIDE SEQUENCE [LARGE SCALE GENOMIC DNA]</scope>
    <source>
        <tissue evidence="2">Muscle</tissue>
    </source>
</reference>
<keyword evidence="1" id="KW-1133">Transmembrane helix</keyword>
<evidence type="ECO:0000313" key="3">
    <source>
        <dbReference type="Proteomes" id="UP000324222"/>
    </source>
</evidence>
<comment type="caution">
    <text evidence="2">The sequence shown here is derived from an EMBL/GenBank/DDBJ whole genome shotgun (WGS) entry which is preliminary data.</text>
</comment>
<organism evidence="2 3">
    <name type="scientific">Portunus trituberculatus</name>
    <name type="common">Swimming crab</name>
    <name type="synonym">Neptunus trituberculatus</name>
    <dbReference type="NCBI Taxonomy" id="210409"/>
    <lineage>
        <taxon>Eukaryota</taxon>
        <taxon>Metazoa</taxon>
        <taxon>Ecdysozoa</taxon>
        <taxon>Arthropoda</taxon>
        <taxon>Crustacea</taxon>
        <taxon>Multicrustacea</taxon>
        <taxon>Malacostraca</taxon>
        <taxon>Eumalacostraca</taxon>
        <taxon>Eucarida</taxon>
        <taxon>Decapoda</taxon>
        <taxon>Pleocyemata</taxon>
        <taxon>Brachyura</taxon>
        <taxon>Eubrachyura</taxon>
        <taxon>Portunoidea</taxon>
        <taxon>Portunidae</taxon>
        <taxon>Portuninae</taxon>
        <taxon>Portunus</taxon>
    </lineage>
</organism>
<keyword evidence="1" id="KW-0812">Transmembrane</keyword>
<evidence type="ECO:0000313" key="2">
    <source>
        <dbReference type="EMBL" id="MPC57576.1"/>
    </source>
</evidence>